<gene>
    <name evidence="2" type="ORF">ACFSRZ_07980</name>
</gene>
<feature type="signal peptide" evidence="1">
    <location>
        <begin position="1"/>
        <end position="20"/>
    </location>
</feature>
<evidence type="ECO:0000313" key="2">
    <source>
        <dbReference type="EMBL" id="MFD2567307.1"/>
    </source>
</evidence>
<accession>A0ABW5LVD9</accession>
<dbReference type="Gene3D" id="1.25.40.10">
    <property type="entry name" value="Tetratricopeptide repeat domain"/>
    <property type="match status" value="1"/>
</dbReference>
<feature type="chain" id="PRO_5045851753" evidence="1">
    <location>
        <begin position="21"/>
        <end position="399"/>
    </location>
</feature>
<protein>
    <submittedName>
        <fullName evidence="2">Alpha/beta hydrolase-fold protein</fullName>
    </submittedName>
</protein>
<dbReference type="InterPro" id="IPR000801">
    <property type="entry name" value="Esterase-like"/>
</dbReference>
<comment type="caution">
    <text evidence="2">The sequence shown here is derived from an EMBL/GenBank/DDBJ whole genome shotgun (WGS) entry which is preliminary data.</text>
</comment>
<dbReference type="InterPro" id="IPR050583">
    <property type="entry name" value="Mycobacterial_A85_antigen"/>
</dbReference>
<dbReference type="InterPro" id="IPR029058">
    <property type="entry name" value="AB_hydrolase_fold"/>
</dbReference>
<dbReference type="RefSeq" id="WP_379666015.1">
    <property type="nucleotide sequence ID" value="NZ_JBHULH010000003.1"/>
</dbReference>
<dbReference type="GO" id="GO:0016787">
    <property type="term" value="F:hydrolase activity"/>
    <property type="evidence" value="ECO:0007669"/>
    <property type="project" value="UniProtKB-KW"/>
</dbReference>
<dbReference type="PANTHER" id="PTHR48098">
    <property type="entry name" value="ENTEROCHELIN ESTERASE-RELATED"/>
    <property type="match status" value="1"/>
</dbReference>
<dbReference type="SUPFAM" id="SSF53474">
    <property type="entry name" value="alpha/beta-Hydrolases"/>
    <property type="match status" value="1"/>
</dbReference>
<reference evidence="3" key="1">
    <citation type="journal article" date="2019" name="Int. J. Syst. Evol. Microbiol.">
        <title>The Global Catalogue of Microorganisms (GCM) 10K type strain sequencing project: providing services to taxonomists for standard genome sequencing and annotation.</title>
        <authorList>
            <consortium name="The Broad Institute Genomics Platform"/>
            <consortium name="The Broad Institute Genome Sequencing Center for Infectious Disease"/>
            <person name="Wu L."/>
            <person name="Ma J."/>
        </authorList>
    </citation>
    <scope>NUCLEOTIDE SEQUENCE [LARGE SCALE GENOMIC DNA]</scope>
    <source>
        <strain evidence="3">KCTC 52127</strain>
    </source>
</reference>
<organism evidence="2 3">
    <name type="scientific">Pseudotenacibaculum haliotis</name>
    <dbReference type="NCBI Taxonomy" id="1862138"/>
    <lineage>
        <taxon>Bacteria</taxon>
        <taxon>Pseudomonadati</taxon>
        <taxon>Bacteroidota</taxon>
        <taxon>Flavobacteriia</taxon>
        <taxon>Flavobacteriales</taxon>
        <taxon>Flavobacteriaceae</taxon>
        <taxon>Pseudotenacibaculum</taxon>
    </lineage>
</organism>
<keyword evidence="3" id="KW-1185">Reference proteome</keyword>
<evidence type="ECO:0000256" key="1">
    <source>
        <dbReference type="SAM" id="SignalP"/>
    </source>
</evidence>
<keyword evidence="2" id="KW-0378">Hydrolase</keyword>
<evidence type="ECO:0000313" key="3">
    <source>
        <dbReference type="Proteomes" id="UP001597508"/>
    </source>
</evidence>
<dbReference type="Pfam" id="PF00756">
    <property type="entry name" value="Esterase"/>
    <property type="match status" value="1"/>
</dbReference>
<dbReference type="Gene3D" id="3.40.50.1820">
    <property type="entry name" value="alpha/beta hydrolase"/>
    <property type="match status" value="1"/>
</dbReference>
<keyword evidence="1" id="KW-0732">Signal</keyword>
<dbReference type="InterPro" id="IPR011990">
    <property type="entry name" value="TPR-like_helical_dom_sf"/>
</dbReference>
<dbReference type="SUPFAM" id="SSF48452">
    <property type="entry name" value="TPR-like"/>
    <property type="match status" value="1"/>
</dbReference>
<name>A0ABW5LVD9_9FLAO</name>
<dbReference type="EMBL" id="JBHULH010000003">
    <property type="protein sequence ID" value="MFD2567307.1"/>
    <property type="molecule type" value="Genomic_DNA"/>
</dbReference>
<sequence>MRHSIVLLFFFCFSLAYSYAQTTSEKVGVIQNFSLNSNHLGEQRNIEVYLPPSYETTKEKSYPVMYVLDGQEYFLHPVTYQRMLRFKDKTPEFIVVGISSDRRKRRKLYYEDAQKFIGFLKEELIPQVDQKYRTLKEKERSFLGWEMAAGLGLEIYTEHPNTFNAFLLSSPTHFTQKRMVALNESAKNNRLPKAFMYVTKAPEEIYLEKSLLKMDSLLNKHKSTSLDWKIENLAGEDHYSTSLKTLNNGLHIHFNDYNTLRFYTLKEYDDFGDLETIKRYYKHRGERYGISPDVHRTTKHFLIYNAMKEENLKRFEMYAQEFPEYFQHPRLEVWAVRFGDFFAKHNKDKQAIETYNAGLRKFPTSSSIHKALGTYYKNKGNQQLADVHLKKAIEYAKKK</sequence>
<proteinExistence type="predicted"/>
<dbReference type="PANTHER" id="PTHR48098:SF6">
    <property type="entry name" value="FERRI-BACILLIBACTIN ESTERASE BESA"/>
    <property type="match status" value="1"/>
</dbReference>
<dbReference type="Proteomes" id="UP001597508">
    <property type="component" value="Unassembled WGS sequence"/>
</dbReference>